<proteinExistence type="predicted"/>
<comment type="caution">
    <text evidence="1">The sequence shown here is derived from an EMBL/GenBank/DDBJ whole genome shotgun (WGS) entry which is preliminary data.</text>
</comment>
<gene>
    <name evidence="1" type="ORF">PUN28_013200</name>
</gene>
<keyword evidence="2" id="KW-1185">Reference proteome</keyword>
<evidence type="ECO:0000313" key="2">
    <source>
        <dbReference type="Proteomes" id="UP001430953"/>
    </source>
</evidence>
<dbReference type="Proteomes" id="UP001430953">
    <property type="component" value="Unassembled WGS sequence"/>
</dbReference>
<protein>
    <submittedName>
        <fullName evidence="1">Uncharacterized protein</fullName>
    </submittedName>
</protein>
<organism evidence="1 2">
    <name type="scientific">Cardiocondyla obscurior</name>
    <dbReference type="NCBI Taxonomy" id="286306"/>
    <lineage>
        <taxon>Eukaryota</taxon>
        <taxon>Metazoa</taxon>
        <taxon>Ecdysozoa</taxon>
        <taxon>Arthropoda</taxon>
        <taxon>Hexapoda</taxon>
        <taxon>Insecta</taxon>
        <taxon>Pterygota</taxon>
        <taxon>Neoptera</taxon>
        <taxon>Endopterygota</taxon>
        <taxon>Hymenoptera</taxon>
        <taxon>Apocrita</taxon>
        <taxon>Aculeata</taxon>
        <taxon>Formicoidea</taxon>
        <taxon>Formicidae</taxon>
        <taxon>Myrmicinae</taxon>
        <taxon>Cardiocondyla</taxon>
    </lineage>
</organism>
<dbReference type="EMBL" id="JADYXP020000013">
    <property type="protein sequence ID" value="KAL0111842.1"/>
    <property type="molecule type" value="Genomic_DNA"/>
</dbReference>
<name>A0AAW2F8Q4_9HYME</name>
<accession>A0AAW2F8Q4</accession>
<evidence type="ECO:0000313" key="1">
    <source>
        <dbReference type="EMBL" id="KAL0111842.1"/>
    </source>
</evidence>
<dbReference type="AlphaFoldDB" id="A0AAW2F8Q4"/>
<reference evidence="1 2" key="1">
    <citation type="submission" date="2023-03" db="EMBL/GenBank/DDBJ databases">
        <title>High recombination rates correlate with genetic variation in Cardiocondyla obscurior ants.</title>
        <authorList>
            <person name="Errbii M."/>
        </authorList>
    </citation>
    <scope>NUCLEOTIDE SEQUENCE [LARGE SCALE GENOMIC DNA]</scope>
    <source>
        <strain evidence="1">Alpha-2009</strain>
        <tissue evidence="1">Whole body</tissue>
    </source>
</reference>
<sequence>MNSDLFNRCQTDCIVISFHISRCSSSPLFFPLFFFFFFQRESANNRTIFSPISNIFILFRGISFARNDINSSAFVNETEYPILPDNYNCVVRRC</sequence>